<keyword evidence="2" id="KW-0805">Transcription regulation</keyword>
<evidence type="ECO:0000256" key="1">
    <source>
        <dbReference type="ARBA" id="ARBA00009437"/>
    </source>
</evidence>
<dbReference type="GO" id="GO:0006351">
    <property type="term" value="P:DNA-templated transcription"/>
    <property type="evidence" value="ECO:0007669"/>
    <property type="project" value="TreeGrafter"/>
</dbReference>
<protein>
    <submittedName>
        <fullName evidence="6">Transcriptional regulator, LysR family</fullName>
    </submittedName>
</protein>
<dbReference type="OrthoDB" id="9786526at2"/>
<keyword evidence="4" id="KW-0804">Transcription</keyword>
<dbReference type="STRING" id="1392877.SAMN05216221_2964"/>
<dbReference type="PROSITE" id="PS50931">
    <property type="entry name" value="HTH_LYSR"/>
    <property type="match status" value="1"/>
</dbReference>
<dbReference type="PANTHER" id="PTHR30537">
    <property type="entry name" value="HTH-TYPE TRANSCRIPTIONAL REGULATOR"/>
    <property type="match status" value="1"/>
</dbReference>
<feature type="domain" description="HTH lysR-type" evidence="5">
    <location>
        <begin position="1"/>
        <end position="59"/>
    </location>
</feature>
<dbReference type="GO" id="GO:0043565">
    <property type="term" value="F:sequence-specific DNA binding"/>
    <property type="evidence" value="ECO:0007669"/>
    <property type="project" value="TreeGrafter"/>
</dbReference>
<dbReference type="GO" id="GO:0003700">
    <property type="term" value="F:DNA-binding transcription factor activity"/>
    <property type="evidence" value="ECO:0007669"/>
    <property type="project" value="InterPro"/>
</dbReference>
<dbReference type="Gene3D" id="3.40.190.290">
    <property type="match status" value="1"/>
</dbReference>
<reference evidence="7" key="1">
    <citation type="submission" date="2016-10" db="EMBL/GenBank/DDBJ databases">
        <authorList>
            <person name="Varghese N."/>
            <person name="Submissions S."/>
        </authorList>
    </citation>
    <scope>NUCLEOTIDE SEQUENCE [LARGE SCALE GENOMIC DNA]</scope>
    <source>
        <strain evidence="7">KCTC 32247</strain>
    </source>
</reference>
<dbReference type="PANTHER" id="PTHR30537:SF5">
    <property type="entry name" value="HTH-TYPE TRANSCRIPTIONAL ACTIVATOR TTDR-RELATED"/>
    <property type="match status" value="1"/>
</dbReference>
<dbReference type="Gene3D" id="1.10.10.10">
    <property type="entry name" value="Winged helix-like DNA-binding domain superfamily/Winged helix DNA-binding domain"/>
    <property type="match status" value="1"/>
</dbReference>
<dbReference type="FunFam" id="1.10.10.10:FF:000001">
    <property type="entry name" value="LysR family transcriptional regulator"/>
    <property type="match status" value="1"/>
</dbReference>
<dbReference type="SUPFAM" id="SSF53850">
    <property type="entry name" value="Periplasmic binding protein-like II"/>
    <property type="match status" value="1"/>
</dbReference>
<keyword evidence="3" id="KW-0238">DNA-binding</keyword>
<evidence type="ECO:0000313" key="6">
    <source>
        <dbReference type="EMBL" id="SDS91648.1"/>
    </source>
</evidence>
<sequence>MDVLQAMRVFARVIDSGSFTAAAQALGLSTAQVSRQVSDLESSLSARLLQRTTRRLRLTEVGERYLERCRQILAEVDAAAAEASGALITPRGRLRVHSFTGMGIHYMVPLAAEYARVYPEVNLDLALSQRNPDLLEEGYDVVITHSRGLPDSELVAQRLGQIYSVVCAAPTYLRQHGTPQTPEELRGHRCLSLVDPVYPGDWVFERDGSRQVIDPGQGFQVNVSEAMVQAAVAGMGVCLLPNFVAAHAMRDGSLVRLLPAWQLHERSLYALYSSRRFLDAKIRTWIEFLKSELPRILARDTADLDNPAYWA</sequence>
<dbReference type="InterPro" id="IPR000847">
    <property type="entry name" value="LysR_HTH_N"/>
</dbReference>
<dbReference type="AlphaFoldDB" id="A0A1H1W2V8"/>
<keyword evidence="7" id="KW-1185">Reference proteome</keyword>
<evidence type="ECO:0000256" key="3">
    <source>
        <dbReference type="ARBA" id="ARBA00023125"/>
    </source>
</evidence>
<dbReference type="InterPro" id="IPR058163">
    <property type="entry name" value="LysR-type_TF_proteobact-type"/>
</dbReference>
<dbReference type="EMBL" id="LT629751">
    <property type="protein sequence ID" value="SDS91648.1"/>
    <property type="molecule type" value="Genomic_DNA"/>
</dbReference>
<dbReference type="InterPro" id="IPR005119">
    <property type="entry name" value="LysR_subst-bd"/>
</dbReference>
<dbReference type="RefSeq" id="WP_090349659.1">
    <property type="nucleotide sequence ID" value="NZ_LT629751.1"/>
</dbReference>
<evidence type="ECO:0000256" key="2">
    <source>
        <dbReference type="ARBA" id="ARBA00023015"/>
    </source>
</evidence>
<organism evidence="6 7">
    <name type="scientific">Pseudomonas oryzae</name>
    <dbReference type="NCBI Taxonomy" id="1392877"/>
    <lineage>
        <taxon>Bacteria</taxon>
        <taxon>Pseudomonadati</taxon>
        <taxon>Pseudomonadota</taxon>
        <taxon>Gammaproteobacteria</taxon>
        <taxon>Pseudomonadales</taxon>
        <taxon>Pseudomonadaceae</taxon>
        <taxon>Pseudomonas</taxon>
    </lineage>
</organism>
<name>A0A1H1W2V8_9PSED</name>
<dbReference type="Pfam" id="PF03466">
    <property type="entry name" value="LysR_substrate"/>
    <property type="match status" value="1"/>
</dbReference>
<gene>
    <name evidence="6" type="ORF">SAMN05216221_2964</name>
</gene>
<evidence type="ECO:0000256" key="4">
    <source>
        <dbReference type="ARBA" id="ARBA00023163"/>
    </source>
</evidence>
<accession>A0A1H1W2V8</accession>
<comment type="similarity">
    <text evidence="1">Belongs to the LysR transcriptional regulatory family.</text>
</comment>
<dbReference type="InterPro" id="IPR036388">
    <property type="entry name" value="WH-like_DNA-bd_sf"/>
</dbReference>
<dbReference type="Pfam" id="PF00126">
    <property type="entry name" value="HTH_1"/>
    <property type="match status" value="1"/>
</dbReference>
<dbReference type="InterPro" id="IPR036390">
    <property type="entry name" value="WH_DNA-bd_sf"/>
</dbReference>
<dbReference type="Proteomes" id="UP000243359">
    <property type="component" value="Chromosome I"/>
</dbReference>
<dbReference type="SUPFAM" id="SSF46785">
    <property type="entry name" value="Winged helix' DNA-binding domain"/>
    <property type="match status" value="1"/>
</dbReference>
<proteinExistence type="inferred from homology"/>
<evidence type="ECO:0000313" key="7">
    <source>
        <dbReference type="Proteomes" id="UP000243359"/>
    </source>
</evidence>
<dbReference type="CDD" id="cd08422">
    <property type="entry name" value="PBP2_CrgA_like"/>
    <property type="match status" value="1"/>
</dbReference>
<evidence type="ECO:0000259" key="5">
    <source>
        <dbReference type="PROSITE" id="PS50931"/>
    </source>
</evidence>